<dbReference type="Proteomes" id="UP000000798">
    <property type="component" value="Chromosome"/>
</dbReference>
<dbReference type="Pfam" id="PF09376">
    <property type="entry name" value="NurA"/>
    <property type="match status" value="1"/>
</dbReference>
<dbReference type="EnsemblBacteria" id="AAC07067">
    <property type="protein sequence ID" value="AAC07067"/>
    <property type="gene ID" value="aq_977"/>
</dbReference>
<dbReference type="HOGENOM" id="CLU_939339_0_0_0"/>
<gene>
    <name evidence="2" type="ordered locus">aq_977</name>
</gene>
<dbReference type="KEGG" id="aae:aq_977"/>
<dbReference type="InterPro" id="IPR018977">
    <property type="entry name" value="NurA_domain"/>
</dbReference>
<dbReference type="STRING" id="224324.aq_977"/>
<organism evidence="2 3">
    <name type="scientific">Aquifex aeolicus (strain VF5)</name>
    <dbReference type="NCBI Taxonomy" id="224324"/>
    <lineage>
        <taxon>Bacteria</taxon>
        <taxon>Pseudomonadati</taxon>
        <taxon>Aquificota</taxon>
        <taxon>Aquificia</taxon>
        <taxon>Aquificales</taxon>
        <taxon>Aquificaceae</taxon>
        <taxon>Aquifex</taxon>
    </lineage>
</organism>
<name>O67105_AQUAE</name>
<evidence type="ECO:0000259" key="1">
    <source>
        <dbReference type="SMART" id="SM00933"/>
    </source>
</evidence>
<evidence type="ECO:0000313" key="3">
    <source>
        <dbReference type="Proteomes" id="UP000000798"/>
    </source>
</evidence>
<sequence>MPLWGRFRISFDSWKMMSLDNHVLEESSEIGEVNVETSEWKPINGCIPEDYDEENLKIAFIDGVRRTENIVYLEDPNSASVVEGAFVSIGAGAMVLSYGKVNSLEDSLKKSVVKRYFLLRDNVDISQPTIVFLTQTGKLEFKVDRAKKELSPYVNELMANLELWVAQQVYKAKMADLMITDGTLHYVAKAKNLPFIGYVKKHRKIYLYPEHIKVLQELKVGQRTPIILIHSQPTMDSQNKSFDKYTWYVKLNENEGITSVARLEVPAELGLEEAVKLANLTAYLMPKFASAEFNDKRAPQNLIPIKYLENYLRRRLGSQSLIRRLIAQRIMERV</sequence>
<keyword evidence="3" id="KW-1185">Reference proteome</keyword>
<dbReference type="PIR" id="F70384">
    <property type="entry name" value="F70384"/>
</dbReference>
<reference evidence="2 3" key="1">
    <citation type="journal article" date="1998" name="Nature">
        <title>The complete genome of the hyperthermophilic bacterium Aquifex aeolicus.</title>
        <authorList>
            <person name="Deckert G."/>
            <person name="Warren P.V."/>
            <person name="Gaasterland T."/>
            <person name="Young W.G."/>
            <person name="Lenox A.L."/>
            <person name="Graham D.E."/>
            <person name="Overbeek R."/>
            <person name="Snead M.A."/>
            <person name="Keller M."/>
            <person name="Aujay M."/>
            <person name="Huber R."/>
            <person name="Feldman R.A."/>
            <person name="Short J.M."/>
            <person name="Olson G.J."/>
            <person name="Swanson R.V."/>
        </authorList>
    </citation>
    <scope>NUCLEOTIDE SEQUENCE [LARGE SCALE GENOMIC DNA]</scope>
    <source>
        <strain evidence="2 3">VF5</strain>
    </source>
</reference>
<feature type="domain" description="NurA" evidence="1">
    <location>
        <begin position="56"/>
        <end position="314"/>
    </location>
</feature>
<dbReference type="SMART" id="SM00933">
    <property type="entry name" value="NurA"/>
    <property type="match status" value="1"/>
</dbReference>
<proteinExistence type="predicted"/>
<dbReference type="AlphaFoldDB" id="O67105"/>
<protein>
    <recommendedName>
        <fullName evidence="1">NurA domain-containing protein</fullName>
    </recommendedName>
</protein>
<evidence type="ECO:0000313" key="2">
    <source>
        <dbReference type="EMBL" id="AAC07067.1"/>
    </source>
</evidence>
<accession>O67105</accession>
<dbReference type="RefSeq" id="WP_010880606.1">
    <property type="nucleotide sequence ID" value="NC_000918.1"/>
</dbReference>
<dbReference type="InterPro" id="IPR012337">
    <property type="entry name" value="RNaseH-like_sf"/>
</dbReference>
<dbReference type="OrthoDB" id="255198at2"/>
<dbReference type="SUPFAM" id="SSF53098">
    <property type="entry name" value="Ribonuclease H-like"/>
    <property type="match status" value="1"/>
</dbReference>
<dbReference type="EMBL" id="AE000657">
    <property type="protein sequence ID" value="AAC07067.1"/>
    <property type="molecule type" value="Genomic_DNA"/>
</dbReference>
<dbReference type="InParanoid" id="O67105"/>
<dbReference type="eggNOG" id="COG2380">
    <property type="taxonomic scope" value="Bacteria"/>
</dbReference>